<name>A0A238FLM9_9BASI</name>
<dbReference type="Pfam" id="PF00092">
    <property type="entry name" value="VWA"/>
    <property type="match status" value="1"/>
</dbReference>
<keyword evidence="4" id="KW-1185">Reference proteome</keyword>
<feature type="compositionally biased region" description="Low complexity" evidence="1">
    <location>
        <begin position="35"/>
        <end position="55"/>
    </location>
</feature>
<reference evidence="4" key="1">
    <citation type="submission" date="2016-09" db="EMBL/GenBank/DDBJ databases">
        <authorList>
            <person name="Jeantristanb JTB J.-T."/>
            <person name="Ricardo R."/>
        </authorList>
    </citation>
    <scope>NUCLEOTIDE SEQUENCE [LARGE SCALE GENOMIC DNA]</scope>
</reference>
<proteinExistence type="predicted"/>
<dbReference type="OrthoDB" id="2142040at2759"/>
<dbReference type="InterPro" id="IPR002035">
    <property type="entry name" value="VWF_A"/>
</dbReference>
<accession>A0A238FLM9</accession>
<protein>
    <submittedName>
        <fullName evidence="3">BQ2448_4680 protein</fullName>
    </submittedName>
</protein>
<evidence type="ECO:0000313" key="4">
    <source>
        <dbReference type="Proteomes" id="UP000198372"/>
    </source>
</evidence>
<dbReference type="Gene3D" id="3.40.50.410">
    <property type="entry name" value="von Willebrand factor, type A domain"/>
    <property type="match status" value="1"/>
</dbReference>
<dbReference type="SMART" id="SM00327">
    <property type="entry name" value="VWA"/>
    <property type="match status" value="1"/>
</dbReference>
<sequence length="404" mass="43104">MFRRSTNPSSRSYPNNENPFQSPGDSISRASTVTGSSRGAAAGSNNSCARSGAGNTRSGTGPFPDLAGLSLNDDTPPPPTYQTAVNQGLRQSHELEHHHPPPPPALRTPASASSNPEGMDSYQPKPGSSSSQHHIDHSKAPSIASLDRRSSRGSVTASSIQSAPAQPSTMSSLPDPSSRVAGTSAPNSRSSIEDPLAPLGKYDLCILLDDSPSMTEHWNEARDALSGVAERFVKYDKDGIDLCFMNNDNLNLKNVVDASTVREAFENIQPYGSTPTAMVLDDILRDVVDRVEDAKAGKGAKVKPLICIVLTDGRADDTDGLRDLLVEMAQRLDAVRAPPFQLGVTFLQIGSDPDATQFLQELDDDLKAESGVRDIVDTLPYQGQLTPEFVLKATLGSVNKRLDG</sequence>
<evidence type="ECO:0000313" key="3">
    <source>
        <dbReference type="EMBL" id="SCV71986.1"/>
    </source>
</evidence>
<dbReference type="SUPFAM" id="SSF53300">
    <property type="entry name" value="vWA-like"/>
    <property type="match status" value="1"/>
</dbReference>
<feature type="compositionally biased region" description="Low complexity" evidence="1">
    <location>
        <begin position="157"/>
        <end position="168"/>
    </location>
</feature>
<organism evidence="3 4">
    <name type="scientific">Microbotryum intermedium</name>
    <dbReference type="NCBI Taxonomy" id="269621"/>
    <lineage>
        <taxon>Eukaryota</taxon>
        <taxon>Fungi</taxon>
        <taxon>Dikarya</taxon>
        <taxon>Basidiomycota</taxon>
        <taxon>Pucciniomycotina</taxon>
        <taxon>Microbotryomycetes</taxon>
        <taxon>Microbotryales</taxon>
        <taxon>Microbotryaceae</taxon>
        <taxon>Microbotryum</taxon>
    </lineage>
</organism>
<evidence type="ECO:0000256" key="1">
    <source>
        <dbReference type="SAM" id="MobiDB-lite"/>
    </source>
</evidence>
<dbReference type="EMBL" id="FMSP01000008">
    <property type="protein sequence ID" value="SCV71986.1"/>
    <property type="molecule type" value="Genomic_DNA"/>
</dbReference>
<feature type="compositionally biased region" description="Polar residues" evidence="1">
    <location>
        <begin position="169"/>
        <end position="190"/>
    </location>
</feature>
<dbReference type="PROSITE" id="PS50234">
    <property type="entry name" value="VWFA"/>
    <property type="match status" value="1"/>
</dbReference>
<feature type="domain" description="VWFA" evidence="2">
    <location>
        <begin position="203"/>
        <end position="362"/>
    </location>
</feature>
<evidence type="ECO:0000259" key="2">
    <source>
        <dbReference type="PROSITE" id="PS50234"/>
    </source>
</evidence>
<dbReference type="AlphaFoldDB" id="A0A238FLM9"/>
<feature type="compositionally biased region" description="Polar residues" evidence="1">
    <location>
        <begin position="1"/>
        <end position="34"/>
    </location>
</feature>
<gene>
    <name evidence="3" type="ORF">BQ2448_4680</name>
</gene>
<feature type="compositionally biased region" description="Polar residues" evidence="1">
    <location>
        <begin position="81"/>
        <end position="90"/>
    </location>
</feature>
<dbReference type="InterPro" id="IPR036465">
    <property type="entry name" value="vWFA_dom_sf"/>
</dbReference>
<dbReference type="Proteomes" id="UP000198372">
    <property type="component" value="Unassembled WGS sequence"/>
</dbReference>
<feature type="region of interest" description="Disordered" evidence="1">
    <location>
        <begin position="1"/>
        <end position="194"/>
    </location>
</feature>
<dbReference type="PANTHER" id="PTHR34706:SF1">
    <property type="entry name" value="VWFA DOMAIN-CONTAINING PROTEIN"/>
    <property type="match status" value="1"/>
</dbReference>
<dbReference type="STRING" id="269621.A0A238FLM9"/>
<dbReference type="PANTHER" id="PTHR34706">
    <property type="entry name" value="SLR1338 PROTEIN"/>
    <property type="match status" value="1"/>
</dbReference>